<dbReference type="CDD" id="cd01300">
    <property type="entry name" value="YtcJ_like"/>
    <property type="match status" value="1"/>
</dbReference>
<gene>
    <name evidence="3" type="ORF">H9649_13965</name>
</gene>
<dbReference type="Proteomes" id="UP000626786">
    <property type="component" value="Unassembled WGS sequence"/>
</dbReference>
<dbReference type="SUPFAM" id="SSF51556">
    <property type="entry name" value="Metallo-dependent hydrolases"/>
    <property type="match status" value="1"/>
</dbReference>
<dbReference type="Gene3D" id="2.30.40.10">
    <property type="entry name" value="Urease, subunit C, domain 1"/>
    <property type="match status" value="1"/>
</dbReference>
<evidence type="ECO:0000256" key="1">
    <source>
        <dbReference type="SAM" id="MobiDB-lite"/>
    </source>
</evidence>
<organism evidence="3 4">
    <name type="scientific">Sporosarcina quadrami</name>
    <dbReference type="NCBI Taxonomy" id="2762234"/>
    <lineage>
        <taxon>Bacteria</taxon>
        <taxon>Bacillati</taxon>
        <taxon>Bacillota</taxon>
        <taxon>Bacilli</taxon>
        <taxon>Bacillales</taxon>
        <taxon>Caryophanaceae</taxon>
        <taxon>Sporosarcina</taxon>
    </lineage>
</organism>
<feature type="region of interest" description="Disordered" evidence="1">
    <location>
        <begin position="162"/>
        <end position="182"/>
    </location>
</feature>
<dbReference type="InterPro" id="IPR011059">
    <property type="entry name" value="Metal-dep_hydrolase_composite"/>
</dbReference>
<reference evidence="3 4" key="1">
    <citation type="submission" date="2020-08" db="EMBL/GenBank/DDBJ databases">
        <title>A Genomic Blueprint of the Chicken Gut Microbiome.</title>
        <authorList>
            <person name="Gilroy R."/>
            <person name="Ravi A."/>
            <person name="Getino M."/>
            <person name="Pursley I."/>
            <person name="Horton D.L."/>
            <person name="Alikhan N.-F."/>
            <person name="Baker D."/>
            <person name="Gharbi K."/>
            <person name="Hall N."/>
            <person name="Watson M."/>
            <person name="Adriaenssens E.M."/>
            <person name="Foster-Nyarko E."/>
            <person name="Jarju S."/>
            <person name="Secka A."/>
            <person name="Antonio M."/>
            <person name="Oren A."/>
            <person name="Chaudhuri R."/>
            <person name="La Ragione R.M."/>
            <person name="Hildebrand F."/>
            <person name="Pallen M.J."/>
        </authorList>
    </citation>
    <scope>NUCLEOTIDE SEQUENCE [LARGE SCALE GENOMIC DNA]</scope>
    <source>
        <strain evidence="3 4">Sa2YVA2</strain>
    </source>
</reference>
<keyword evidence="4" id="KW-1185">Reference proteome</keyword>
<evidence type="ECO:0000313" key="3">
    <source>
        <dbReference type="EMBL" id="MBD7985697.1"/>
    </source>
</evidence>
<dbReference type="InterPro" id="IPR032466">
    <property type="entry name" value="Metal_Hydrolase"/>
</dbReference>
<dbReference type="Gene3D" id="3.10.310.70">
    <property type="match status" value="1"/>
</dbReference>
<dbReference type="EMBL" id="JACSQN010000013">
    <property type="protein sequence ID" value="MBD7985697.1"/>
    <property type="molecule type" value="Genomic_DNA"/>
</dbReference>
<evidence type="ECO:0000313" key="4">
    <source>
        <dbReference type="Proteomes" id="UP000626786"/>
    </source>
</evidence>
<accession>A0ABR8UCD5</accession>
<dbReference type="Gene3D" id="3.20.20.140">
    <property type="entry name" value="Metal-dependent hydrolases"/>
    <property type="match status" value="1"/>
</dbReference>
<proteinExistence type="predicted"/>
<feature type="domain" description="Amidohydrolase 3" evidence="2">
    <location>
        <begin position="51"/>
        <end position="530"/>
    </location>
</feature>
<evidence type="ECO:0000259" key="2">
    <source>
        <dbReference type="Pfam" id="PF07969"/>
    </source>
</evidence>
<comment type="caution">
    <text evidence="3">The sequence shown here is derived from an EMBL/GenBank/DDBJ whole genome shotgun (WGS) entry which is preliminary data.</text>
</comment>
<dbReference type="PANTHER" id="PTHR22642">
    <property type="entry name" value="IMIDAZOLONEPROPIONASE"/>
    <property type="match status" value="1"/>
</dbReference>
<dbReference type="Pfam" id="PF07969">
    <property type="entry name" value="Amidohydro_3"/>
    <property type="match status" value="1"/>
</dbReference>
<dbReference type="InterPro" id="IPR033932">
    <property type="entry name" value="YtcJ-like"/>
</dbReference>
<name>A0ABR8UCD5_9BACL</name>
<dbReference type="PANTHER" id="PTHR22642:SF2">
    <property type="entry name" value="PROTEIN LONG AFTER FAR-RED 3"/>
    <property type="match status" value="1"/>
</dbReference>
<sequence>MSEDQHRIFHNGRIFTSNPEQPTAEVMVVKNGLIEWIGDGVASEGFEGERVDLDGRRIIPGIVDAHLHPLYLANAAKQIACTAPLVESIEDMVNEVRKQRDLQQENEWIEGWGYDEGKLIEGRSPVRTDLDKAAKDAPIIITRTCGHIIAVNSKALEIAGITENTPDPRGGQIDRDENGKPTGVLRESARHLVINKMPVRTAEENAEMLAELSPFLYERGITAITDLMALTAPVDYVDMYELAREKGLQQRTVLYYMWEDLSKTPMLTKENTDRTKPIHIGGIKLFADGSVSGRTAWVEPAFLGNDDNHGISTVTSEELLGAAEMAKEYGVQVVVHAMGEQAIDQIVDTFADIDNWLEDTASIRIEHAAMPTKHALEVAAKKSIAFVPQPVFLFAEIESYHNNLGSERTMTTYPIKSMLDAGIQVAFSSDAPATAWADPVNPFVGIQAAVTRKAYNGADTGQNERISVEKAIELYTRCAQEVTRIPGIGQLKTGYHADFIVLDQDILNIPPENISQVNVEETYVDGKLVFKK</sequence>
<protein>
    <submittedName>
        <fullName evidence="3">Amidohydrolase</fullName>
    </submittedName>
</protein>
<dbReference type="SUPFAM" id="SSF51338">
    <property type="entry name" value="Composite domain of metallo-dependent hydrolases"/>
    <property type="match status" value="1"/>
</dbReference>
<dbReference type="RefSeq" id="WP_191695525.1">
    <property type="nucleotide sequence ID" value="NZ_JACSQN010000013.1"/>
</dbReference>
<dbReference type="InterPro" id="IPR013108">
    <property type="entry name" value="Amidohydro_3"/>
</dbReference>